<dbReference type="FunFam" id="3.40.630.10:FF:000005">
    <property type="entry name" value="Succinyl-diaminopimelate desuccinylase"/>
    <property type="match status" value="1"/>
</dbReference>
<feature type="binding site" evidence="15">
    <location>
        <position position="233"/>
    </location>
    <ligand>
        <name>Zn(2+)</name>
        <dbReference type="ChEBI" id="CHEBI:29105"/>
        <label>2</label>
    </ligand>
</feature>
<evidence type="ECO:0000256" key="9">
    <source>
        <dbReference type="ARBA" id="ARBA00022833"/>
    </source>
</evidence>
<evidence type="ECO:0000256" key="5">
    <source>
        <dbReference type="ARBA" id="ARBA00022391"/>
    </source>
</evidence>
<protein>
    <recommendedName>
        <fullName evidence="5 15">Succinyl-diaminopimelate desuccinylase</fullName>
        <shortName evidence="15">SDAP desuccinylase</shortName>
        <ecNumber evidence="4 15">3.5.1.18</ecNumber>
    </recommendedName>
    <alternativeName>
        <fullName evidence="13 15">N-succinyl-LL-2,6-diaminoheptanedioate amidohydrolase</fullName>
    </alternativeName>
</protein>
<evidence type="ECO:0000256" key="8">
    <source>
        <dbReference type="ARBA" id="ARBA00022801"/>
    </source>
</evidence>
<dbReference type="CDD" id="cd03891">
    <property type="entry name" value="M20_DapE_proteobac"/>
    <property type="match status" value="1"/>
</dbReference>
<keyword evidence="11 15" id="KW-0457">Lysine biosynthesis</keyword>
<dbReference type="InterPro" id="IPR005941">
    <property type="entry name" value="DapE_proteobac"/>
</dbReference>
<dbReference type="SUPFAM" id="SSF53187">
    <property type="entry name" value="Zn-dependent exopeptidases"/>
    <property type="match status" value="1"/>
</dbReference>
<keyword evidence="7 15" id="KW-0479">Metal-binding</keyword>
<dbReference type="PANTHER" id="PTHR43808">
    <property type="entry name" value="ACETYLORNITHINE DEACETYLASE"/>
    <property type="match status" value="1"/>
</dbReference>
<keyword evidence="6 15" id="KW-0028">Amino-acid biosynthesis</keyword>
<comment type="function">
    <text evidence="15">Catalyzes the hydrolysis of N-succinyl-L,L-diaminopimelic acid (SDAP), forming succinate and LL-2,6-diaminopimelate (DAP), an intermediate involved in the bacterial biosynthesis of lysine and meso-diaminopimelic acid, an essential component of bacterial cell walls.</text>
</comment>
<dbReference type="EC" id="3.5.1.18" evidence="4 15"/>
<dbReference type="Gene3D" id="1.10.150.900">
    <property type="match status" value="1"/>
</dbReference>
<evidence type="ECO:0000313" key="18">
    <source>
        <dbReference type="Proteomes" id="UP000060699"/>
    </source>
</evidence>
<evidence type="ECO:0000256" key="14">
    <source>
        <dbReference type="ARBA" id="ARBA00051301"/>
    </source>
</evidence>
<dbReference type="EMBL" id="CP013729">
    <property type="protein sequence ID" value="ALV06784.1"/>
    <property type="molecule type" value="Genomic_DNA"/>
</dbReference>
<dbReference type="PANTHER" id="PTHR43808:SF31">
    <property type="entry name" value="N-ACETYL-L-CITRULLINE DEACETYLASE"/>
    <property type="match status" value="1"/>
</dbReference>
<keyword evidence="18" id="KW-1185">Reference proteome</keyword>
<feature type="region of interest" description="Disordered" evidence="16">
    <location>
        <begin position="1"/>
        <end position="70"/>
    </location>
</feature>
<evidence type="ECO:0000256" key="1">
    <source>
        <dbReference type="ARBA" id="ARBA00005130"/>
    </source>
</evidence>
<keyword evidence="12 15" id="KW-0170">Cobalt</keyword>
<evidence type="ECO:0000256" key="12">
    <source>
        <dbReference type="ARBA" id="ARBA00023285"/>
    </source>
</evidence>
<feature type="binding site" evidence="15">
    <location>
        <position position="447"/>
    </location>
    <ligand>
        <name>Zn(2+)</name>
        <dbReference type="ChEBI" id="CHEBI:29105"/>
        <label>2</label>
    </ligand>
</feature>
<sequence>MSLPGRRLGDDHRSDGNLKASDLGKRDLRARDVRGRDLRPCNLRDNRAVSSALPPSPSVDPTHPADDLGGRFRGPYSPLTPTFAAQRDTADVQTRTLALLEQLIARPSVTPDDAGCLTLIGERLEVLGFRLERMDSGPDDFRVHNLWAVKDGSDPSAPRLVFAGHTDVVPTGELARWTSDPFVPTVRGGQLYGRGAADMKTSLAAMVVAAEDFVAAHPHHAGSIAFLLTSDEEGPARDGTVVCVEQLRQRGERLDFCIVGEPTSVERLGDTVKNGRRGSLSGKLRVMGIQGHVAYPHLARNPVHQAAPALAALAAMTWDAGNDYFPPTTFQISNIQAGTGAGNVIPGEVVVDFNFRFSTESTPQGLRERVQALLEEHGLEYQLDWTLSGEPFLTPVGSLSAALSAAIAEETGVATELSTTGGTSDGRFIARICPQVVEFGPLNASIHKINEYVPLDQIAPLTRIYCRTLEHLLL</sequence>
<dbReference type="Pfam" id="PF01546">
    <property type="entry name" value="Peptidase_M20"/>
    <property type="match status" value="1"/>
</dbReference>
<name>A0A0U3NEB8_9BURK</name>
<dbReference type="InterPro" id="IPR011650">
    <property type="entry name" value="Peptidase_M20_dimer"/>
</dbReference>
<organism evidence="17 18">
    <name type="scientific">Roseateles depolymerans</name>
    <dbReference type="NCBI Taxonomy" id="76731"/>
    <lineage>
        <taxon>Bacteria</taxon>
        <taxon>Pseudomonadati</taxon>
        <taxon>Pseudomonadota</taxon>
        <taxon>Betaproteobacteria</taxon>
        <taxon>Burkholderiales</taxon>
        <taxon>Sphaerotilaceae</taxon>
        <taxon>Roseateles</taxon>
    </lineage>
</organism>
<gene>
    <name evidence="15" type="primary">dapE</name>
    <name evidence="17" type="ORF">RD2015_2313</name>
</gene>
<comment type="similarity">
    <text evidence="2 15">Belongs to the peptidase M20A family. DapE subfamily.</text>
</comment>
<dbReference type="Proteomes" id="UP000060699">
    <property type="component" value="Chromosome"/>
</dbReference>
<reference evidence="17 18" key="1">
    <citation type="submission" date="2015-12" db="EMBL/GenBank/DDBJ databases">
        <title>Complete genome of Roseateles depolymerans KCTC 42856.</title>
        <authorList>
            <person name="Kim K.M."/>
        </authorList>
    </citation>
    <scope>NUCLEOTIDE SEQUENCE [LARGE SCALE GENOMIC DNA]</scope>
    <source>
        <strain evidence="17 18">KCTC 42856</strain>
    </source>
</reference>
<dbReference type="PATRIC" id="fig|76731.3.peg.2367"/>
<dbReference type="Gene3D" id="3.30.70.360">
    <property type="match status" value="1"/>
</dbReference>
<dbReference type="KEGG" id="rdp:RD2015_2313"/>
<dbReference type="UniPathway" id="UPA00034">
    <property type="reaction ID" value="UER00021"/>
</dbReference>
<dbReference type="HAMAP" id="MF_01690">
    <property type="entry name" value="DapE"/>
    <property type="match status" value="1"/>
</dbReference>
<feature type="active site" description="Proton acceptor" evidence="15">
    <location>
        <position position="232"/>
    </location>
</feature>
<evidence type="ECO:0000256" key="6">
    <source>
        <dbReference type="ARBA" id="ARBA00022605"/>
    </source>
</evidence>
<keyword evidence="9 15" id="KW-0862">Zinc</keyword>
<dbReference type="GO" id="GO:0008777">
    <property type="term" value="F:acetylornithine deacetylase activity"/>
    <property type="evidence" value="ECO:0007669"/>
    <property type="project" value="TreeGrafter"/>
</dbReference>
<evidence type="ECO:0000313" key="17">
    <source>
        <dbReference type="EMBL" id="ALV06784.1"/>
    </source>
</evidence>
<evidence type="ECO:0000256" key="16">
    <source>
        <dbReference type="SAM" id="MobiDB-lite"/>
    </source>
</evidence>
<dbReference type="GO" id="GO:0006526">
    <property type="term" value="P:L-arginine biosynthetic process"/>
    <property type="evidence" value="ECO:0007669"/>
    <property type="project" value="TreeGrafter"/>
</dbReference>
<feature type="active site" evidence="15">
    <location>
        <position position="167"/>
    </location>
</feature>
<evidence type="ECO:0000256" key="7">
    <source>
        <dbReference type="ARBA" id="ARBA00022723"/>
    </source>
</evidence>
<dbReference type="SUPFAM" id="SSF55031">
    <property type="entry name" value="Bacterial exopeptidase dimerisation domain"/>
    <property type="match status" value="1"/>
</dbReference>
<comment type="pathway">
    <text evidence="1 15">Amino-acid biosynthesis; L-lysine biosynthesis via DAP pathway; LL-2,6-diaminopimelate from (S)-tetrahydrodipicolinate (succinylase route): step 3/3.</text>
</comment>
<feature type="binding site" evidence="15">
    <location>
        <position position="261"/>
    </location>
    <ligand>
        <name>Zn(2+)</name>
        <dbReference type="ChEBI" id="CHEBI:29105"/>
        <label>1</label>
    </ligand>
</feature>
<evidence type="ECO:0000256" key="13">
    <source>
        <dbReference type="ARBA" id="ARBA00031891"/>
    </source>
</evidence>
<evidence type="ECO:0000256" key="3">
    <source>
        <dbReference type="ARBA" id="ARBA00011738"/>
    </source>
</evidence>
<evidence type="ECO:0000256" key="2">
    <source>
        <dbReference type="ARBA" id="ARBA00006746"/>
    </source>
</evidence>
<feature type="binding site" evidence="15">
    <location>
        <position position="165"/>
    </location>
    <ligand>
        <name>Zn(2+)</name>
        <dbReference type="ChEBI" id="CHEBI:29105"/>
        <label>1</label>
    </ligand>
</feature>
<dbReference type="NCBIfam" id="TIGR01246">
    <property type="entry name" value="dapE_proteo"/>
    <property type="match status" value="1"/>
</dbReference>
<feature type="binding site" evidence="15">
    <location>
        <position position="198"/>
    </location>
    <ligand>
        <name>Zn(2+)</name>
        <dbReference type="ChEBI" id="CHEBI:29105"/>
        <label>1</label>
    </ligand>
</feature>
<evidence type="ECO:0000256" key="10">
    <source>
        <dbReference type="ARBA" id="ARBA00022915"/>
    </source>
</evidence>
<keyword evidence="8 15" id="KW-0378">Hydrolase</keyword>
<dbReference type="NCBIfam" id="NF009557">
    <property type="entry name" value="PRK13009.1"/>
    <property type="match status" value="1"/>
</dbReference>
<dbReference type="InterPro" id="IPR050072">
    <property type="entry name" value="Peptidase_M20A"/>
</dbReference>
<keyword evidence="10 15" id="KW-0220">Diaminopimelate biosynthesis</keyword>
<comment type="catalytic activity">
    <reaction evidence="14 15">
        <text>N-succinyl-(2S,6S)-2,6-diaminopimelate + H2O = (2S,6S)-2,6-diaminopimelate + succinate</text>
        <dbReference type="Rhea" id="RHEA:22608"/>
        <dbReference type="ChEBI" id="CHEBI:15377"/>
        <dbReference type="ChEBI" id="CHEBI:30031"/>
        <dbReference type="ChEBI" id="CHEBI:57609"/>
        <dbReference type="ChEBI" id="CHEBI:58087"/>
        <dbReference type="EC" id="3.5.1.18"/>
    </reaction>
</comment>
<comment type="cofactor">
    <cofactor evidence="15">
        <name>Zn(2+)</name>
        <dbReference type="ChEBI" id="CHEBI:29105"/>
    </cofactor>
    <cofactor evidence="15">
        <name>Co(2+)</name>
        <dbReference type="ChEBI" id="CHEBI:48828"/>
    </cofactor>
    <text evidence="15">Binds 2 Zn(2+) or Co(2+) ions per subunit.</text>
</comment>
<dbReference type="Gene3D" id="3.40.630.10">
    <property type="entry name" value="Zn peptidases"/>
    <property type="match status" value="1"/>
</dbReference>
<dbReference type="GO" id="GO:0008270">
    <property type="term" value="F:zinc ion binding"/>
    <property type="evidence" value="ECO:0007669"/>
    <property type="project" value="UniProtKB-UniRule"/>
</dbReference>
<dbReference type="GO" id="GO:0050897">
    <property type="term" value="F:cobalt ion binding"/>
    <property type="evidence" value="ECO:0007669"/>
    <property type="project" value="UniProtKB-UniRule"/>
</dbReference>
<feature type="compositionally biased region" description="Basic and acidic residues" evidence="16">
    <location>
        <begin position="7"/>
        <end position="47"/>
    </location>
</feature>
<dbReference type="GO" id="GO:0009089">
    <property type="term" value="P:lysine biosynthetic process via diaminopimelate"/>
    <property type="evidence" value="ECO:0007669"/>
    <property type="project" value="UniProtKB-UniRule"/>
</dbReference>
<feature type="binding site" evidence="15">
    <location>
        <position position="198"/>
    </location>
    <ligand>
        <name>Zn(2+)</name>
        <dbReference type="ChEBI" id="CHEBI:29105"/>
        <label>2</label>
    </ligand>
</feature>
<dbReference type="InterPro" id="IPR002933">
    <property type="entry name" value="Peptidase_M20"/>
</dbReference>
<accession>A0A0U3NEB8</accession>
<dbReference type="FunFam" id="3.30.70.360:FF:000011">
    <property type="entry name" value="Succinyl-diaminopimelate desuccinylase"/>
    <property type="match status" value="1"/>
</dbReference>
<dbReference type="Pfam" id="PF07687">
    <property type="entry name" value="M20_dimer"/>
    <property type="match status" value="1"/>
</dbReference>
<comment type="subunit">
    <text evidence="3 15">Homodimer.</text>
</comment>
<dbReference type="GO" id="GO:0019877">
    <property type="term" value="P:diaminopimelate biosynthetic process"/>
    <property type="evidence" value="ECO:0007669"/>
    <property type="project" value="UniProtKB-UniRule"/>
</dbReference>
<dbReference type="GO" id="GO:0009014">
    <property type="term" value="F:succinyl-diaminopimelate desuccinylase activity"/>
    <property type="evidence" value="ECO:0007669"/>
    <property type="project" value="UniProtKB-UniRule"/>
</dbReference>
<dbReference type="AlphaFoldDB" id="A0A0U3NEB8"/>
<evidence type="ECO:0000256" key="15">
    <source>
        <dbReference type="HAMAP-Rule" id="MF_01690"/>
    </source>
</evidence>
<proteinExistence type="inferred from homology"/>
<evidence type="ECO:0000256" key="11">
    <source>
        <dbReference type="ARBA" id="ARBA00023154"/>
    </source>
</evidence>
<dbReference type="STRING" id="76731.RD2015_2313"/>
<evidence type="ECO:0000256" key="4">
    <source>
        <dbReference type="ARBA" id="ARBA00011921"/>
    </source>
</evidence>
<dbReference type="InterPro" id="IPR036264">
    <property type="entry name" value="Bact_exopeptidase_dim_dom"/>
</dbReference>